<gene>
    <name evidence="2" type="ORF">GJA_1682</name>
</gene>
<evidence type="ECO:0000313" key="2">
    <source>
        <dbReference type="EMBL" id="CDG82320.1"/>
    </source>
</evidence>
<feature type="region of interest" description="Disordered" evidence="1">
    <location>
        <begin position="1"/>
        <end position="22"/>
    </location>
</feature>
<dbReference type="STRING" id="1349767.GJA_1682"/>
<evidence type="ECO:0000256" key="1">
    <source>
        <dbReference type="SAM" id="MobiDB-lite"/>
    </source>
</evidence>
<dbReference type="PATRIC" id="fig|1349767.4.peg.3360"/>
<proteinExistence type="predicted"/>
<name>W0V3Y1_9BURK</name>
<evidence type="ECO:0000313" key="3">
    <source>
        <dbReference type="Proteomes" id="UP000027604"/>
    </source>
</evidence>
<reference evidence="2 3" key="1">
    <citation type="journal article" date="2015" name="Genome Announc.">
        <title>Genome Sequence of Mushroom Soft-Rot Pathogen Janthinobacterium agaricidamnosum.</title>
        <authorList>
            <person name="Graupner K."/>
            <person name="Lackner G."/>
            <person name="Hertweck C."/>
        </authorList>
    </citation>
    <scope>NUCLEOTIDE SEQUENCE [LARGE SCALE GENOMIC DNA]</scope>
    <source>
        <strain evidence="3">NBRC 102515 / DSM 9628</strain>
    </source>
</reference>
<dbReference type="EMBL" id="HG322949">
    <property type="protein sequence ID" value="CDG82320.1"/>
    <property type="molecule type" value="Genomic_DNA"/>
</dbReference>
<accession>W0V3Y1</accession>
<organism evidence="2 3">
    <name type="scientific">Janthinobacterium agaricidamnosum NBRC 102515 = DSM 9628</name>
    <dbReference type="NCBI Taxonomy" id="1349767"/>
    <lineage>
        <taxon>Bacteria</taxon>
        <taxon>Pseudomonadati</taxon>
        <taxon>Pseudomonadota</taxon>
        <taxon>Betaproteobacteria</taxon>
        <taxon>Burkholderiales</taxon>
        <taxon>Oxalobacteraceae</taxon>
        <taxon>Janthinobacterium</taxon>
    </lineage>
</organism>
<protein>
    <submittedName>
        <fullName evidence="2">Uncharacterized protein</fullName>
    </submittedName>
</protein>
<dbReference type="Proteomes" id="UP000027604">
    <property type="component" value="Chromosome I"/>
</dbReference>
<dbReference type="KEGG" id="jag:GJA_1682"/>
<dbReference type="HOGENOM" id="CLU_255316_0_0_4"/>
<keyword evidence="3" id="KW-1185">Reference proteome</keyword>
<dbReference type="eggNOG" id="ENOG503404T">
    <property type="taxonomic scope" value="Bacteria"/>
</dbReference>
<feature type="region of interest" description="Disordered" evidence="1">
    <location>
        <begin position="820"/>
        <end position="841"/>
    </location>
</feature>
<sequence length="1385" mass="151878">MAPHAAPLSGRLEGQADKDRSKVGRVLGKRQFALSSRAVGLGRVRIAELPHKTGLPARIDDRQTLHASARALAQRVERIMDTTLEELPEINARPGRSALVEKLSGYWPASMFIPKKVSELLAEDVVVTNYSLKKVTQKIVFKKKIILNKQKTVFKQEIDKAAGAVPRDTRPQRRDFLDQIAAGMAQLTQVEREYIAARDAVSSQGETPSSVSVDKLNDAQLRLQEAVDTLHASVTLTTMLGSHDNALATDLLRRKTDFVKVQVEICQEKLRKTGLDLDQQRGLLNQQRDGLQQAVALADLAVADAERGQFTMETLLIWMQEQLVLDQAPQPADARHDQERASRIAETGQQIAQLQPVISAARQQLAACERERSQAQEALDQFAPVYTEQMTQLYAQRRKVVGEQEQLSKSAAALPARAEAWQQRAGDTYALQHEQHQQAIDALVRTAPGFAPQKLLASADAHAQLQTALRQVAEALPEDDVQAERSLPRMAVVEIISRSVASAAGGDAQRGADLLRELLSRPSEQWLVPPPKEGVPALVHAPPSDDLRTLFRNMASVPRGIELLDQVAAGKTGTTMNRPQLEALHLYWIADQAQARESSDDVKAWLESAKSVACHAVRNSDKDAPLFDIEALPLEQKIAFRAVGKGLLSNAPGSDFDRINQTLLKFGGEWVDLPKDERGKLMRQLPRSPLNPASTRTTPFAPKVLRLGIKQLEAQGMPSVKSDADKKISELTRKLTGILQQAPLSKGRPATAGDAEFEVMAKVVCDYMLGQHAGQEDSAELATPRLKTDFHKSKRLYKTRLGPLDVEQIRRESAARLRHLRDPGQPQADGQRKLIKPNPAAQPLPAPFDQLFGKEGALPGEVVRTLVGHLDSHLSAAQKTQLGWDDLQLAAQLDKMDHAVAAAGRKRFNSKAEIHDFYAPMLEQLRLRNQLTMTSGGEVGVGIPMLPWAPVAPLIANVNMTLFSKKQEAAFALKSPTYGVEFIMSDIVTKGADIKGTVGFGLDLGFYKLTLPAFSLKGEANNTHTDYAVLRGLRGKDKSGVREEQAARDDSLALLDTLINWDADGKHPEPGQVFQGPLEAILALHPAVEVGWGSKDGRNRQVTADLAAAIRVPLGIDRLSAGVGLNINAKADGSTERTVEHSSFAHRELHDQFDQRRQRMAAGVVLGGSGTSYKQALTHDDGGLDGSIRIPAPFSLADLSRELAYNLERNGVTTFSIGDKAGASADRVYGRAETLLAEIEANMEEFYLRFLEALPVEPGAVRDTPENRALAESTLRQFMADLKTAASRPNLQFNLKYELQPRMSGWVDGLRAMEAIAAHNGDLDAVQEYRQAAIQLMQFRSSWAFKNCAIRSKGKAGDDRGWDFLVRLMSRSSAESSVALNAYPA</sequence>